<proteinExistence type="predicted"/>
<dbReference type="Pfam" id="PF17874">
    <property type="entry name" value="TPR_MalT"/>
    <property type="match status" value="1"/>
</dbReference>
<sequence length="928" mass="103859">MKASFSTTSAANDDESGCTSNSADKTIYEEHTPSSIERSFLRKKITIPPLSDHYHHLDRLDPYLERINTSRLTLLCAPAGYGKTSLLSYWANKDTSSVAQIGWLTLDVRDNDIIRLCNYLIESLASVLDDESKDSLYKLLDAHACRWSETFSEKLVALLIERLESVKSPVVLVLDNFQSIQTAQIKRFIDTLLAHASFNLSIVVISSQPTGLSTTKIRLDRKLTEIGVKELQLTESETTRLLSSILPESIETEVMQELVQRCEGWGAGLHLSSIALQRQGLESEVVLPTSVAYINEYFSNEILSALTEQELDSLCRLSVVDYWCADLCSHILGSAFGGEWLKQLSDKLGFIELLNDNGVWYRPHPLLKQVLFDIEKSKEEYSATYSKVSVWFESRDMVSDAIEYAIKSGDSHRVLSLLVKLSNVSLLDQNMATLLGIREKILEKGQDPASRQSIVYLWTLMACSRVDEAQAYIDNLPLDLVTNNPAIQAELLAVNAFIAKSRGDAQLSLNLARDALERLSKDRVAVRVICHLIISNGYSLTGRFDEAKKANRVAISSSRENNDIKLEMLGLYDSARIELARGYLNRVATLVKQALELSGVSIHDLHNIAEGRLKVYWALVKMHQGKLLEAERIVNVTTREAERSNDIGAFYSYILKAMLHKGSGELELAFGVLGRAERFIRVWKIDDVSYFCALSVAKAMLWIEQGNYSRAQQVLADLRKKQQEGYVADLFPLLPGSRELLDVRLSIKTGDSARALEQLTELQRIEKNRAPNSVTSIYILIYQSIMYSKGRKPDRAIMAMRSAIQKAEVENWLSPFLDLAQDIKPIISEIVSVSETATGSFLQALALLCGVSQQASEQQAEQVLEDPISEREKGVLELIAQGLSNQDIADKLFISLHTVKTHARKINNKLGVKSRTQAIVKARQHGLL</sequence>
<dbReference type="AlphaFoldDB" id="A0A9E8HPI7"/>
<gene>
    <name evidence="6" type="ORF">NNL22_10455</name>
</gene>
<evidence type="ECO:0000256" key="3">
    <source>
        <dbReference type="ARBA" id="ARBA00023163"/>
    </source>
</evidence>
<dbReference type="RefSeq" id="WP_251809610.1">
    <property type="nucleotide sequence ID" value="NZ_CP101527.1"/>
</dbReference>
<dbReference type="SUPFAM" id="SSF46894">
    <property type="entry name" value="C-terminal effector domain of the bipartite response regulators"/>
    <property type="match status" value="1"/>
</dbReference>
<dbReference type="EMBL" id="CP101527">
    <property type="protein sequence ID" value="UZW73469.1"/>
    <property type="molecule type" value="Genomic_DNA"/>
</dbReference>
<dbReference type="PANTHER" id="PTHR44688">
    <property type="entry name" value="DNA-BINDING TRANSCRIPTIONAL ACTIVATOR DEVR_DOSR"/>
    <property type="match status" value="1"/>
</dbReference>
<evidence type="ECO:0000256" key="4">
    <source>
        <dbReference type="SAM" id="MobiDB-lite"/>
    </source>
</evidence>
<dbReference type="Proteomes" id="UP001164472">
    <property type="component" value="Chromosome"/>
</dbReference>
<dbReference type="SMART" id="SM00421">
    <property type="entry name" value="HTH_LUXR"/>
    <property type="match status" value="1"/>
</dbReference>
<protein>
    <submittedName>
        <fullName evidence="6">LuxR C-terminal-related transcriptional regulator</fullName>
    </submittedName>
</protein>
<dbReference type="InterPro" id="IPR041617">
    <property type="entry name" value="TPR_MalT"/>
</dbReference>
<dbReference type="GO" id="GO:0006355">
    <property type="term" value="P:regulation of DNA-templated transcription"/>
    <property type="evidence" value="ECO:0007669"/>
    <property type="project" value="InterPro"/>
</dbReference>
<dbReference type="PROSITE" id="PS50043">
    <property type="entry name" value="HTH_LUXR_2"/>
    <property type="match status" value="1"/>
</dbReference>
<dbReference type="InterPro" id="IPR036388">
    <property type="entry name" value="WH-like_DNA-bd_sf"/>
</dbReference>
<evidence type="ECO:0000256" key="1">
    <source>
        <dbReference type="ARBA" id="ARBA00023015"/>
    </source>
</evidence>
<evidence type="ECO:0000259" key="5">
    <source>
        <dbReference type="PROSITE" id="PS50043"/>
    </source>
</evidence>
<evidence type="ECO:0000256" key="2">
    <source>
        <dbReference type="ARBA" id="ARBA00023125"/>
    </source>
</evidence>
<dbReference type="InterPro" id="IPR041664">
    <property type="entry name" value="AAA_16"/>
</dbReference>
<dbReference type="InterPro" id="IPR000792">
    <property type="entry name" value="Tscrpt_reg_LuxR_C"/>
</dbReference>
<accession>A0A9E8HPI7</accession>
<dbReference type="InterPro" id="IPR016032">
    <property type="entry name" value="Sig_transdc_resp-reg_C-effctor"/>
</dbReference>
<keyword evidence="1" id="KW-0805">Transcription regulation</keyword>
<dbReference type="PRINTS" id="PR00038">
    <property type="entry name" value="HTHLUXR"/>
</dbReference>
<reference evidence="6" key="1">
    <citation type="submission" date="2022-07" db="EMBL/GenBank/DDBJ databases">
        <title>Alkalimarinus sp. nov., isolated from gut of a Alitta virens.</title>
        <authorList>
            <person name="Yang A.I."/>
            <person name="Shin N.-R."/>
        </authorList>
    </citation>
    <scope>NUCLEOTIDE SEQUENCE</scope>
    <source>
        <strain evidence="6">FA028</strain>
    </source>
</reference>
<keyword evidence="3" id="KW-0804">Transcription</keyword>
<dbReference type="InterPro" id="IPR059106">
    <property type="entry name" value="WHD_MalT"/>
</dbReference>
<name>A0A9E8HPI7_9ALTE</name>
<dbReference type="Pfam" id="PF00196">
    <property type="entry name" value="GerE"/>
    <property type="match status" value="1"/>
</dbReference>
<keyword evidence="7" id="KW-1185">Reference proteome</keyword>
<dbReference type="Pfam" id="PF25873">
    <property type="entry name" value="WHD_MalT"/>
    <property type="match status" value="1"/>
</dbReference>
<dbReference type="Gene3D" id="1.10.10.10">
    <property type="entry name" value="Winged helix-like DNA-binding domain superfamily/Winged helix DNA-binding domain"/>
    <property type="match status" value="1"/>
</dbReference>
<dbReference type="InterPro" id="IPR011990">
    <property type="entry name" value="TPR-like_helical_dom_sf"/>
</dbReference>
<evidence type="ECO:0000313" key="7">
    <source>
        <dbReference type="Proteomes" id="UP001164472"/>
    </source>
</evidence>
<feature type="region of interest" description="Disordered" evidence="4">
    <location>
        <begin position="1"/>
        <end position="24"/>
    </location>
</feature>
<feature type="domain" description="HTH luxR-type" evidence="5">
    <location>
        <begin position="861"/>
        <end position="926"/>
    </location>
</feature>
<dbReference type="Gene3D" id="1.25.40.10">
    <property type="entry name" value="Tetratricopeptide repeat domain"/>
    <property type="match status" value="1"/>
</dbReference>
<dbReference type="SUPFAM" id="SSF48452">
    <property type="entry name" value="TPR-like"/>
    <property type="match status" value="1"/>
</dbReference>
<dbReference type="GO" id="GO:0003677">
    <property type="term" value="F:DNA binding"/>
    <property type="evidence" value="ECO:0007669"/>
    <property type="project" value="UniProtKB-KW"/>
</dbReference>
<dbReference type="PANTHER" id="PTHR44688:SF16">
    <property type="entry name" value="DNA-BINDING TRANSCRIPTIONAL ACTIVATOR DEVR_DOSR"/>
    <property type="match status" value="1"/>
</dbReference>
<dbReference type="SUPFAM" id="SSF52540">
    <property type="entry name" value="P-loop containing nucleoside triphosphate hydrolases"/>
    <property type="match status" value="1"/>
</dbReference>
<dbReference type="Pfam" id="PF13191">
    <property type="entry name" value="AAA_16"/>
    <property type="match status" value="1"/>
</dbReference>
<dbReference type="Gene3D" id="3.40.50.300">
    <property type="entry name" value="P-loop containing nucleotide triphosphate hydrolases"/>
    <property type="match status" value="1"/>
</dbReference>
<dbReference type="CDD" id="cd06170">
    <property type="entry name" value="LuxR_C_like"/>
    <property type="match status" value="1"/>
</dbReference>
<evidence type="ECO:0000313" key="6">
    <source>
        <dbReference type="EMBL" id="UZW73469.1"/>
    </source>
</evidence>
<organism evidence="6 7">
    <name type="scientific">Alkalimarinus sediminis</name>
    <dbReference type="NCBI Taxonomy" id="1632866"/>
    <lineage>
        <taxon>Bacteria</taxon>
        <taxon>Pseudomonadati</taxon>
        <taxon>Pseudomonadota</taxon>
        <taxon>Gammaproteobacteria</taxon>
        <taxon>Alteromonadales</taxon>
        <taxon>Alteromonadaceae</taxon>
        <taxon>Alkalimarinus</taxon>
    </lineage>
</organism>
<dbReference type="InterPro" id="IPR027417">
    <property type="entry name" value="P-loop_NTPase"/>
</dbReference>
<keyword evidence="2" id="KW-0238">DNA-binding</keyword>
<dbReference type="KEGG" id="asem:NNL22_10455"/>